<dbReference type="Gene3D" id="1.10.357.10">
    <property type="entry name" value="Tetracycline Repressor, domain 2"/>
    <property type="match status" value="1"/>
</dbReference>
<organism evidence="7 8">
    <name type="scientific">Micromonospora halotolerans</name>
    <dbReference type="NCBI Taxonomy" id="709879"/>
    <lineage>
        <taxon>Bacteria</taxon>
        <taxon>Bacillati</taxon>
        <taxon>Actinomycetota</taxon>
        <taxon>Actinomycetes</taxon>
        <taxon>Micromonosporales</taxon>
        <taxon>Micromonosporaceae</taxon>
        <taxon>Micromonospora</taxon>
    </lineage>
</organism>
<dbReference type="InterPro" id="IPR036271">
    <property type="entry name" value="Tet_transcr_reg_TetR-rel_C_sf"/>
</dbReference>
<evidence type="ECO:0000313" key="7">
    <source>
        <dbReference type="EMBL" id="WNM39407.1"/>
    </source>
</evidence>
<dbReference type="EMBL" id="CP134876">
    <property type="protein sequence ID" value="WNM39407.1"/>
    <property type="molecule type" value="Genomic_DNA"/>
</dbReference>
<sequence length="237" mass="24283">MRQRGRPRGFDADAALESATEVFWRQGYEGTSVNDLTAAMGINKPSLYAAYGGKEELFRKVVARYAEQDMGYARDALAQPTAYQVVAALLHDNVLAVTRPDRPAGCLSIQGGTACSTQNTPVAAFLAASRLAGERALADRFTRAVTEGDLPADADPAALARFVMVVTEGQAVHAAAGVSRADLHQAAEIALAGFAAASGARPPGAASVGDGAGPGTRGWPIGTPGAAGQRSSGQVTG</sequence>
<name>A0ABY9ZVZ8_9ACTN</name>
<evidence type="ECO:0000256" key="3">
    <source>
        <dbReference type="ARBA" id="ARBA00023163"/>
    </source>
</evidence>
<feature type="DNA-binding region" description="H-T-H motif" evidence="4">
    <location>
        <begin position="32"/>
        <end position="51"/>
    </location>
</feature>
<evidence type="ECO:0000256" key="4">
    <source>
        <dbReference type="PROSITE-ProRule" id="PRU00335"/>
    </source>
</evidence>
<dbReference type="PANTHER" id="PTHR47506">
    <property type="entry name" value="TRANSCRIPTIONAL REGULATORY PROTEIN"/>
    <property type="match status" value="1"/>
</dbReference>
<gene>
    <name evidence="7" type="ORF">RMN56_30590</name>
</gene>
<dbReference type="PROSITE" id="PS50977">
    <property type="entry name" value="HTH_TETR_2"/>
    <property type="match status" value="1"/>
</dbReference>
<keyword evidence="3" id="KW-0804">Transcription</keyword>
<evidence type="ECO:0000256" key="5">
    <source>
        <dbReference type="SAM" id="MobiDB-lite"/>
    </source>
</evidence>
<reference evidence="7 8" key="1">
    <citation type="submission" date="2023-09" db="EMBL/GenBank/DDBJ databases">
        <title>Micromonospora halotolerans DSM 45598 genome sequence.</title>
        <authorList>
            <person name="Mo P."/>
        </authorList>
    </citation>
    <scope>NUCLEOTIDE SEQUENCE [LARGE SCALE GENOMIC DNA]</scope>
    <source>
        <strain evidence="7 8">DSM 45598</strain>
    </source>
</reference>
<keyword evidence="8" id="KW-1185">Reference proteome</keyword>
<keyword evidence="1" id="KW-0805">Transcription regulation</keyword>
<keyword evidence="2 4" id="KW-0238">DNA-binding</keyword>
<dbReference type="InterPro" id="IPR011075">
    <property type="entry name" value="TetR_C"/>
</dbReference>
<dbReference type="Gene3D" id="1.10.10.60">
    <property type="entry name" value="Homeodomain-like"/>
    <property type="match status" value="1"/>
</dbReference>
<dbReference type="RefSeq" id="WP_313721333.1">
    <property type="nucleotide sequence ID" value="NZ_CP134876.1"/>
</dbReference>
<evidence type="ECO:0000259" key="6">
    <source>
        <dbReference type="PROSITE" id="PS50977"/>
    </source>
</evidence>
<dbReference type="PANTHER" id="PTHR47506:SF1">
    <property type="entry name" value="HTH-TYPE TRANSCRIPTIONAL REGULATOR YJDC"/>
    <property type="match status" value="1"/>
</dbReference>
<accession>A0ABY9ZVZ8</accession>
<evidence type="ECO:0000256" key="1">
    <source>
        <dbReference type="ARBA" id="ARBA00023015"/>
    </source>
</evidence>
<dbReference type="SUPFAM" id="SSF46689">
    <property type="entry name" value="Homeodomain-like"/>
    <property type="match status" value="1"/>
</dbReference>
<proteinExistence type="predicted"/>
<dbReference type="Proteomes" id="UP001303001">
    <property type="component" value="Chromosome"/>
</dbReference>
<dbReference type="InterPro" id="IPR009057">
    <property type="entry name" value="Homeodomain-like_sf"/>
</dbReference>
<protein>
    <submittedName>
        <fullName evidence="7">TetR/AcrR family transcriptional regulator</fullName>
    </submittedName>
</protein>
<feature type="region of interest" description="Disordered" evidence="5">
    <location>
        <begin position="199"/>
        <end position="237"/>
    </location>
</feature>
<evidence type="ECO:0000256" key="2">
    <source>
        <dbReference type="ARBA" id="ARBA00023125"/>
    </source>
</evidence>
<feature type="domain" description="HTH tetR-type" evidence="6">
    <location>
        <begin position="9"/>
        <end position="69"/>
    </location>
</feature>
<dbReference type="InterPro" id="IPR001647">
    <property type="entry name" value="HTH_TetR"/>
</dbReference>
<dbReference type="SUPFAM" id="SSF48498">
    <property type="entry name" value="Tetracyclin repressor-like, C-terminal domain"/>
    <property type="match status" value="1"/>
</dbReference>
<evidence type="ECO:0000313" key="8">
    <source>
        <dbReference type="Proteomes" id="UP001303001"/>
    </source>
</evidence>
<dbReference type="Pfam" id="PF00440">
    <property type="entry name" value="TetR_N"/>
    <property type="match status" value="1"/>
</dbReference>
<dbReference type="Pfam" id="PF16925">
    <property type="entry name" value="TetR_C_13"/>
    <property type="match status" value="1"/>
</dbReference>